<comment type="caution">
    <text evidence="10">The sequence shown here is derived from an EMBL/GenBank/DDBJ whole genome shotgun (WGS) entry which is preliminary data.</text>
</comment>
<dbReference type="GO" id="GO:0016020">
    <property type="term" value="C:membrane"/>
    <property type="evidence" value="ECO:0007669"/>
    <property type="project" value="UniProtKB-SubCell"/>
</dbReference>
<evidence type="ECO:0000256" key="2">
    <source>
        <dbReference type="ARBA" id="ARBA00009045"/>
    </source>
</evidence>
<feature type="domain" description="Peptidase S54 rhomboid" evidence="8">
    <location>
        <begin position="44"/>
        <end position="185"/>
    </location>
</feature>
<evidence type="ECO:0000313" key="10">
    <source>
        <dbReference type="EMBL" id="GEO09590.1"/>
    </source>
</evidence>
<dbReference type="PANTHER" id="PTHR43731">
    <property type="entry name" value="RHOMBOID PROTEASE"/>
    <property type="match status" value="1"/>
</dbReference>
<dbReference type="EMBL" id="BJYT01000007">
    <property type="protein sequence ID" value="GEO09590.1"/>
    <property type="molecule type" value="Genomic_DNA"/>
</dbReference>
<keyword evidence="3 7" id="KW-0812">Transmembrane</keyword>
<evidence type="ECO:0000259" key="8">
    <source>
        <dbReference type="Pfam" id="PF01694"/>
    </source>
</evidence>
<sequence>MAIFSVSTILIFLNILVSYRGFKDPSFFDRYAFQIDKVLVYKDYKRLVTSGFLHVGWPHLLFNMFSLYIFSGSLESVIGPVNFLIIYTAGLIGGDLLSLFIHRYHPDYSAVGASGAIFAIMFSAIAIFPGMKIGFFFLPAIPGWLFGLAYVLFSIYGIRSRTNNIGHDAHLGGGLAGMLVAVLLYPSMIIENSFALLVVAVPAIAFILFILYKPHALLIDNYFFKNHRPLTVEDKYNLNKRNQQQDLDKLLEKIHQRGIDSLSKKEREMLKEYSK</sequence>
<protein>
    <submittedName>
        <fullName evidence="10">Uncharacterized protein</fullName>
    </submittedName>
</protein>
<feature type="transmembrane region" description="Helical" evidence="7">
    <location>
        <begin position="194"/>
        <end position="212"/>
    </location>
</feature>
<keyword evidence="4" id="KW-0378">Hydrolase</keyword>
<organism evidence="10 11">
    <name type="scientific">Segetibacter aerophilus</name>
    <dbReference type="NCBI Taxonomy" id="670293"/>
    <lineage>
        <taxon>Bacteria</taxon>
        <taxon>Pseudomonadati</taxon>
        <taxon>Bacteroidota</taxon>
        <taxon>Chitinophagia</taxon>
        <taxon>Chitinophagales</taxon>
        <taxon>Chitinophagaceae</taxon>
        <taxon>Segetibacter</taxon>
    </lineage>
</organism>
<dbReference type="Gene3D" id="1.20.1540.10">
    <property type="entry name" value="Rhomboid-like"/>
    <property type="match status" value="1"/>
</dbReference>
<keyword evidence="6 7" id="KW-0472">Membrane</keyword>
<dbReference type="PANTHER" id="PTHR43731:SF14">
    <property type="entry name" value="PRESENILIN-ASSOCIATED RHOMBOID-LIKE PROTEIN, MITOCHONDRIAL"/>
    <property type="match status" value="1"/>
</dbReference>
<evidence type="ECO:0000256" key="5">
    <source>
        <dbReference type="ARBA" id="ARBA00022989"/>
    </source>
</evidence>
<evidence type="ECO:0000259" key="9">
    <source>
        <dbReference type="Pfam" id="PF20216"/>
    </source>
</evidence>
<dbReference type="OrthoDB" id="9807874at2"/>
<feature type="transmembrane region" description="Helical" evidence="7">
    <location>
        <begin position="6"/>
        <end position="22"/>
    </location>
</feature>
<dbReference type="Pfam" id="PF01694">
    <property type="entry name" value="Rhomboid"/>
    <property type="match status" value="1"/>
</dbReference>
<dbReference type="GO" id="GO:0004252">
    <property type="term" value="F:serine-type endopeptidase activity"/>
    <property type="evidence" value="ECO:0007669"/>
    <property type="project" value="InterPro"/>
</dbReference>
<keyword evidence="11" id="KW-1185">Reference proteome</keyword>
<name>A0A512BC97_9BACT</name>
<dbReference type="SUPFAM" id="SSF144091">
    <property type="entry name" value="Rhomboid-like"/>
    <property type="match status" value="1"/>
</dbReference>
<dbReference type="AlphaFoldDB" id="A0A512BC97"/>
<feature type="transmembrane region" description="Helical" evidence="7">
    <location>
        <begin position="108"/>
        <end position="128"/>
    </location>
</feature>
<feature type="transmembrane region" description="Helical" evidence="7">
    <location>
        <begin position="134"/>
        <end position="157"/>
    </location>
</feature>
<dbReference type="Pfam" id="PF20216">
    <property type="entry name" value="DUF6576"/>
    <property type="match status" value="1"/>
</dbReference>
<reference evidence="10 11" key="1">
    <citation type="submission" date="2019-07" db="EMBL/GenBank/DDBJ databases">
        <title>Whole genome shotgun sequence of Segetibacter aerophilus NBRC 106135.</title>
        <authorList>
            <person name="Hosoyama A."/>
            <person name="Uohara A."/>
            <person name="Ohji S."/>
            <person name="Ichikawa N."/>
        </authorList>
    </citation>
    <scope>NUCLEOTIDE SEQUENCE [LARGE SCALE GENOMIC DNA]</scope>
    <source>
        <strain evidence="10 11">NBRC 106135</strain>
    </source>
</reference>
<feature type="transmembrane region" description="Helical" evidence="7">
    <location>
        <begin position="77"/>
        <end position="101"/>
    </location>
</feature>
<gene>
    <name evidence="10" type="ORF">SAE01_20860</name>
</gene>
<accession>A0A512BC97</accession>
<evidence type="ECO:0000256" key="6">
    <source>
        <dbReference type="ARBA" id="ARBA00023136"/>
    </source>
</evidence>
<keyword evidence="5 7" id="KW-1133">Transmembrane helix</keyword>
<feature type="transmembrane region" description="Helical" evidence="7">
    <location>
        <begin position="51"/>
        <end position="71"/>
    </location>
</feature>
<evidence type="ECO:0000256" key="3">
    <source>
        <dbReference type="ARBA" id="ARBA00022692"/>
    </source>
</evidence>
<proteinExistence type="inferred from homology"/>
<dbReference type="InterPro" id="IPR022764">
    <property type="entry name" value="Peptidase_S54_rhomboid_dom"/>
</dbReference>
<evidence type="ECO:0000256" key="7">
    <source>
        <dbReference type="SAM" id="Phobius"/>
    </source>
</evidence>
<dbReference type="InterPro" id="IPR050925">
    <property type="entry name" value="Rhomboid_protease_S54"/>
</dbReference>
<comment type="subcellular location">
    <subcellularLocation>
        <location evidence="1">Membrane</location>
        <topology evidence="1">Multi-pass membrane protein</topology>
    </subcellularLocation>
</comment>
<evidence type="ECO:0000256" key="1">
    <source>
        <dbReference type="ARBA" id="ARBA00004141"/>
    </source>
</evidence>
<dbReference type="InterPro" id="IPR035952">
    <property type="entry name" value="Rhomboid-like_sf"/>
</dbReference>
<dbReference type="RefSeq" id="WP_147203714.1">
    <property type="nucleotide sequence ID" value="NZ_BJYT01000007.1"/>
</dbReference>
<feature type="domain" description="DUF6576" evidence="9">
    <location>
        <begin position="231"/>
        <end position="275"/>
    </location>
</feature>
<dbReference type="InterPro" id="IPR046483">
    <property type="entry name" value="DUF6576"/>
</dbReference>
<evidence type="ECO:0000313" key="11">
    <source>
        <dbReference type="Proteomes" id="UP000321513"/>
    </source>
</evidence>
<dbReference type="Proteomes" id="UP000321513">
    <property type="component" value="Unassembled WGS sequence"/>
</dbReference>
<comment type="similarity">
    <text evidence="2">Belongs to the peptidase S54 family.</text>
</comment>
<evidence type="ECO:0000256" key="4">
    <source>
        <dbReference type="ARBA" id="ARBA00022801"/>
    </source>
</evidence>
<feature type="transmembrane region" description="Helical" evidence="7">
    <location>
        <begin position="169"/>
        <end position="188"/>
    </location>
</feature>